<dbReference type="RefSeq" id="WP_367626964.1">
    <property type="nucleotide sequence ID" value="NZ_JBFNQD010000031.1"/>
</dbReference>
<reference evidence="3 4" key="1">
    <citation type="submission" date="2024-07" db="EMBL/GenBank/DDBJ databases">
        <title>Description of Labrys sedimenti sp. nov., isolated from a diclofenac-degrading enrichment culture.</title>
        <authorList>
            <person name="Tancsics A."/>
            <person name="Csepanyi A."/>
        </authorList>
    </citation>
    <scope>NUCLEOTIDE SEQUENCE [LARGE SCALE GENOMIC DNA]</scope>
    <source>
        <strain evidence="3 4">LMG 23578</strain>
    </source>
</reference>
<keyword evidence="2" id="KW-1133">Transmembrane helix</keyword>
<feature type="compositionally biased region" description="Pro residues" evidence="1">
    <location>
        <begin position="58"/>
        <end position="69"/>
    </location>
</feature>
<feature type="compositionally biased region" description="Pro residues" evidence="1">
    <location>
        <begin position="89"/>
        <end position="103"/>
    </location>
</feature>
<feature type="compositionally biased region" description="Low complexity" evidence="1">
    <location>
        <begin position="70"/>
        <end position="79"/>
    </location>
</feature>
<protein>
    <submittedName>
        <fullName evidence="3">DUF930 domain-containing protein</fullName>
    </submittedName>
</protein>
<gene>
    <name evidence="3" type="ORF">ABXS05_33970</name>
</gene>
<organism evidence="3 4">
    <name type="scientific">Labrys neptuniae</name>
    <dbReference type="NCBI Taxonomy" id="376174"/>
    <lineage>
        <taxon>Bacteria</taxon>
        <taxon>Pseudomonadati</taxon>
        <taxon>Pseudomonadota</taxon>
        <taxon>Alphaproteobacteria</taxon>
        <taxon>Hyphomicrobiales</taxon>
        <taxon>Xanthobacteraceae</taxon>
        <taxon>Labrys</taxon>
    </lineage>
</organism>
<keyword evidence="4" id="KW-1185">Reference proteome</keyword>
<feature type="region of interest" description="Disordered" evidence="1">
    <location>
        <begin position="58"/>
        <end position="104"/>
    </location>
</feature>
<evidence type="ECO:0000313" key="4">
    <source>
        <dbReference type="Proteomes" id="UP001555786"/>
    </source>
</evidence>
<accession>A0ABV3PY27</accession>
<proteinExistence type="predicted"/>
<evidence type="ECO:0000256" key="2">
    <source>
        <dbReference type="SAM" id="Phobius"/>
    </source>
</evidence>
<comment type="caution">
    <text evidence="3">The sequence shown here is derived from an EMBL/GenBank/DDBJ whole genome shotgun (WGS) entry which is preliminary data.</text>
</comment>
<dbReference type="InterPro" id="IPR009273">
    <property type="entry name" value="DUF930"/>
</dbReference>
<evidence type="ECO:0000313" key="3">
    <source>
        <dbReference type="EMBL" id="MEW9310595.1"/>
    </source>
</evidence>
<sequence>MPAATLPQNRTISFGLPAALLLHAIALALLFLLPRPAPLEQPPENSIEVEFVAEIPKPAAPAPQPPALPARPQAQAPSAESVPQEGARPPRPSEALPPPPPPAMIQARKILSDLALANPRSRQARKMLPLLGRDERMEQLCNIEAMAQLRAWNHDLEPDLTIAYARAETRMGDAGITADGAAFRSRKQWFALKYRCDLTADLARVSAFAFQAGAAIPRKDWERFNLPASDKPDD</sequence>
<feature type="transmembrane region" description="Helical" evidence="2">
    <location>
        <begin position="12"/>
        <end position="33"/>
    </location>
</feature>
<dbReference type="EMBL" id="JBFNQD010000031">
    <property type="protein sequence ID" value="MEW9310595.1"/>
    <property type="molecule type" value="Genomic_DNA"/>
</dbReference>
<evidence type="ECO:0000256" key="1">
    <source>
        <dbReference type="SAM" id="MobiDB-lite"/>
    </source>
</evidence>
<keyword evidence="2" id="KW-0472">Membrane</keyword>
<keyword evidence="2" id="KW-0812">Transmembrane</keyword>
<dbReference type="Pfam" id="PF06059">
    <property type="entry name" value="DUF930"/>
    <property type="match status" value="1"/>
</dbReference>
<dbReference type="Proteomes" id="UP001555786">
    <property type="component" value="Unassembled WGS sequence"/>
</dbReference>
<name>A0ABV3PY27_9HYPH</name>